<dbReference type="HOGENOM" id="CLU_036313_2_0_1"/>
<dbReference type="OrthoDB" id="3052647at2759"/>
<feature type="compositionally biased region" description="Low complexity" evidence="1">
    <location>
        <begin position="298"/>
        <end position="312"/>
    </location>
</feature>
<feature type="compositionally biased region" description="Polar residues" evidence="1">
    <location>
        <begin position="424"/>
        <end position="434"/>
    </location>
</feature>
<keyword evidence="2" id="KW-0812">Transmembrane</keyword>
<evidence type="ECO:0000256" key="1">
    <source>
        <dbReference type="SAM" id="MobiDB-lite"/>
    </source>
</evidence>
<organism evidence="3 4">
    <name type="scientific">Collybiopsis luxurians FD-317 M1</name>
    <dbReference type="NCBI Taxonomy" id="944289"/>
    <lineage>
        <taxon>Eukaryota</taxon>
        <taxon>Fungi</taxon>
        <taxon>Dikarya</taxon>
        <taxon>Basidiomycota</taxon>
        <taxon>Agaricomycotina</taxon>
        <taxon>Agaricomycetes</taxon>
        <taxon>Agaricomycetidae</taxon>
        <taxon>Agaricales</taxon>
        <taxon>Marasmiineae</taxon>
        <taxon>Omphalotaceae</taxon>
        <taxon>Collybiopsis</taxon>
        <taxon>Collybiopsis luxurians</taxon>
    </lineage>
</organism>
<proteinExistence type="predicted"/>
<dbReference type="Proteomes" id="UP000053593">
    <property type="component" value="Unassembled WGS sequence"/>
</dbReference>
<dbReference type="AlphaFoldDB" id="A0A0D0CQF2"/>
<feature type="compositionally biased region" description="Basic and acidic residues" evidence="1">
    <location>
        <begin position="373"/>
        <end position="387"/>
    </location>
</feature>
<gene>
    <name evidence="3" type="ORF">GYMLUDRAFT_593324</name>
</gene>
<evidence type="ECO:0000313" key="3">
    <source>
        <dbReference type="EMBL" id="KIK61262.1"/>
    </source>
</evidence>
<feature type="compositionally biased region" description="Low complexity" evidence="1">
    <location>
        <begin position="394"/>
        <end position="409"/>
    </location>
</feature>
<dbReference type="EMBL" id="KN834772">
    <property type="protein sequence ID" value="KIK61262.1"/>
    <property type="molecule type" value="Genomic_DNA"/>
</dbReference>
<sequence length="434" mass="47036">MSNEPVPDTAVPRLVVVDDTDPNIRYSGAFSLDSTGSLDKEGTGGPVFNHTITGTTTNGYLSYNFKGSFIRAIIAFIGSASWNCMVDNHLLATFTYEDSVQVTNYIACDSAGTLAGSTDEHNLVVNFTFPPTSPRSSQLWLDSIQYEPLPSDPLDAVTLRVHNSDPSVSYSNSSGGWTYQGSGSNATDKDETSMTFNFNGTSASLYSVNWGEYHPSTAFYSIDGNSINFDLPGGTTVANTGQLANVLNWPLFTTSELSPSQHSLEVATAYNTTTSPQYLTISYFIIKTNPANSSSPEGSSNPTASPDSSGSSDSRHSTSKSKLVGTLVGAIIGGILGIIAIFYIIRYFLRRPKRDWTNDSKFDPEMLPLNKLQSEKAPPELDTEKASLNDLDAENTPLNELELPELPRNGLDPQSLRPNDLSPHRSNSWRSTVD</sequence>
<feature type="region of interest" description="Disordered" evidence="1">
    <location>
        <begin position="359"/>
        <end position="434"/>
    </location>
</feature>
<feature type="region of interest" description="Disordered" evidence="1">
    <location>
        <begin position="291"/>
        <end position="319"/>
    </location>
</feature>
<accession>A0A0D0CQF2</accession>
<reference evidence="3 4" key="1">
    <citation type="submission" date="2014-04" db="EMBL/GenBank/DDBJ databases">
        <title>Evolutionary Origins and Diversification of the Mycorrhizal Mutualists.</title>
        <authorList>
            <consortium name="DOE Joint Genome Institute"/>
            <consortium name="Mycorrhizal Genomics Consortium"/>
            <person name="Kohler A."/>
            <person name="Kuo A."/>
            <person name="Nagy L.G."/>
            <person name="Floudas D."/>
            <person name="Copeland A."/>
            <person name="Barry K.W."/>
            <person name="Cichocki N."/>
            <person name="Veneault-Fourrey C."/>
            <person name="LaButti K."/>
            <person name="Lindquist E.A."/>
            <person name="Lipzen A."/>
            <person name="Lundell T."/>
            <person name="Morin E."/>
            <person name="Murat C."/>
            <person name="Riley R."/>
            <person name="Ohm R."/>
            <person name="Sun H."/>
            <person name="Tunlid A."/>
            <person name="Henrissat B."/>
            <person name="Grigoriev I.V."/>
            <person name="Hibbett D.S."/>
            <person name="Martin F."/>
        </authorList>
    </citation>
    <scope>NUCLEOTIDE SEQUENCE [LARGE SCALE GENOMIC DNA]</scope>
    <source>
        <strain evidence="3 4">FD-317 M1</strain>
    </source>
</reference>
<dbReference type="Gene3D" id="2.60.120.260">
    <property type="entry name" value="Galactose-binding domain-like"/>
    <property type="match status" value="1"/>
</dbReference>
<feature type="transmembrane region" description="Helical" evidence="2">
    <location>
        <begin position="323"/>
        <end position="345"/>
    </location>
</feature>
<keyword evidence="2" id="KW-1133">Transmembrane helix</keyword>
<name>A0A0D0CQF2_9AGAR</name>
<protein>
    <submittedName>
        <fullName evidence="3">Uncharacterized protein</fullName>
    </submittedName>
</protein>
<evidence type="ECO:0000313" key="4">
    <source>
        <dbReference type="Proteomes" id="UP000053593"/>
    </source>
</evidence>
<keyword evidence="2" id="KW-0472">Membrane</keyword>
<keyword evidence="4" id="KW-1185">Reference proteome</keyword>
<evidence type="ECO:0000256" key="2">
    <source>
        <dbReference type="SAM" id="Phobius"/>
    </source>
</evidence>